<dbReference type="AlphaFoldDB" id="A0A4Q7NXJ5"/>
<dbReference type="PRINTS" id="PR00037">
    <property type="entry name" value="HTHLACR"/>
</dbReference>
<dbReference type="InterPro" id="IPR014036">
    <property type="entry name" value="DeoR-like_C"/>
</dbReference>
<protein>
    <submittedName>
        <fullName evidence="5">DeoR family transcriptional regulator</fullName>
    </submittedName>
</protein>
<name>A0A4Q7NXJ5_9ACTN</name>
<evidence type="ECO:0000256" key="3">
    <source>
        <dbReference type="ARBA" id="ARBA00023163"/>
    </source>
</evidence>
<dbReference type="SUPFAM" id="SSF46785">
    <property type="entry name" value="Winged helix' DNA-binding domain"/>
    <property type="match status" value="1"/>
</dbReference>
<dbReference type="PROSITE" id="PS51000">
    <property type="entry name" value="HTH_DEOR_2"/>
    <property type="match status" value="1"/>
</dbReference>
<dbReference type="InterPro" id="IPR036390">
    <property type="entry name" value="WH_DNA-bd_sf"/>
</dbReference>
<comment type="caution">
    <text evidence="5">The sequence shown here is derived from an EMBL/GenBank/DDBJ whole genome shotgun (WGS) entry which is preliminary data.</text>
</comment>
<dbReference type="SMART" id="SM01134">
    <property type="entry name" value="DeoRC"/>
    <property type="match status" value="1"/>
</dbReference>
<evidence type="ECO:0000259" key="4">
    <source>
        <dbReference type="PROSITE" id="PS51000"/>
    </source>
</evidence>
<keyword evidence="3" id="KW-0804">Transcription</keyword>
<dbReference type="Gene3D" id="3.40.50.1360">
    <property type="match status" value="1"/>
</dbReference>
<dbReference type="OrthoDB" id="7688673at2"/>
<dbReference type="Proteomes" id="UP000293638">
    <property type="component" value="Unassembled WGS sequence"/>
</dbReference>
<dbReference type="GO" id="GO:0003700">
    <property type="term" value="F:DNA-binding transcription factor activity"/>
    <property type="evidence" value="ECO:0007669"/>
    <property type="project" value="InterPro"/>
</dbReference>
<dbReference type="Pfam" id="PF00455">
    <property type="entry name" value="DeoRC"/>
    <property type="match status" value="1"/>
</dbReference>
<dbReference type="EMBL" id="SGXD01000001">
    <property type="protein sequence ID" value="RZS91628.1"/>
    <property type="molecule type" value="Genomic_DNA"/>
</dbReference>
<dbReference type="InterPro" id="IPR001034">
    <property type="entry name" value="DeoR_HTH"/>
</dbReference>
<dbReference type="SUPFAM" id="SSF100950">
    <property type="entry name" value="NagB/RpiA/CoA transferase-like"/>
    <property type="match status" value="1"/>
</dbReference>
<dbReference type="InterPro" id="IPR037171">
    <property type="entry name" value="NagB/RpiA_transferase-like"/>
</dbReference>
<dbReference type="InterPro" id="IPR018356">
    <property type="entry name" value="Tscrpt_reg_HTH_DeoR_CS"/>
</dbReference>
<dbReference type="PANTHER" id="PTHR30363:SF44">
    <property type="entry name" value="AGA OPERON TRANSCRIPTIONAL REPRESSOR-RELATED"/>
    <property type="match status" value="1"/>
</dbReference>
<dbReference type="SMART" id="SM00420">
    <property type="entry name" value="HTH_DEOR"/>
    <property type="match status" value="1"/>
</dbReference>
<keyword evidence="1" id="KW-0805">Transcription regulation</keyword>
<reference evidence="5 6" key="1">
    <citation type="submission" date="2019-02" db="EMBL/GenBank/DDBJ databases">
        <title>Genomic Encyclopedia of Type Strains, Phase IV (KMG-IV): sequencing the most valuable type-strain genomes for metagenomic binning, comparative biology and taxonomic classification.</title>
        <authorList>
            <person name="Goeker M."/>
        </authorList>
    </citation>
    <scope>NUCLEOTIDE SEQUENCE [LARGE SCALE GENOMIC DNA]</scope>
    <source>
        <strain evidence="5 6">DSM 45622</strain>
    </source>
</reference>
<dbReference type="GO" id="GO:0003677">
    <property type="term" value="F:DNA binding"/>
    <property type="evidence" value="ECO:0007669"/>
    <property type="project" value="UniProtKB-KW"/>
</dbReference>
<dbReference type="Pfam" id="PF08220">
    <property type="entry name" value="HTH_DeoR"/>
    <property type="match status" value="1"/>
</dbReference>
<evidence type="ECO:0000256" key="2">
    <source>
        <dbReference type="ARBA" id="ARBA00023125"/>
    </source>
</evidence>
<evidence type="ECO:0000313" key="5">
    <source>
        <dbReference type="EMBL" id="RZS91628.1"/>
    </source>
</evidence>
<accession>A0A4Q7NXJ5</accession>
<proteinExistence type="predicted"/>
<keyword evidence="2" id="KW-0238">DNA-binding</keyword>
<gene>
    <name evidence="5" type="ORF">EV189_0875</name>
</gene>
<dbReference type="PANTHER" id="PTHR30363">
    <property type="entry name" value="HTH-TYPE TRANSCRIPTIONAL REGULATOR SRLR-RELATED"/>
    <property type="match status" value="1"/>
</dbReference>
<dbReference type="InterPro" id="IPR036388">
    <property type="entry name" value="WH-like_DNA-bd_sf"/>
</dbReference>
<evidence type="ECO:0000313" key="6">
    <source>
        <dbReference type="Proteomes" id="UP000293638"/>
    </source>
</evidence>
<evidence type="ECO:0000256" key="1">
    <source>
        <dbReference type="ARBA" id="ARBA00023015"/>
    </source>
</evidence>
<feature type="domain" description="HTH deoR-type" evidence="4">
    <location>
        <begin position="3"/>
        <end position="58"/>
    </location>
</feature>
<dbReference type="PROSITE" id="PS00894">
    <property type="entry name" value="HTH_DEOR_1"/>
    <property type="match status" value="1"/>
</dbReference>
<organism evidence="5 6">
    <name type="scientific">Motilibacter rhizosphaerae</name>
    <dbReference type="NCBI Taxonomy" id="598652"/>
    <lineage>
        <taxon>Bacteria</taxon>
        <taxon>Bacillati</taxon>
        <taxon>Actinomycetota</taxon>
        <taxon>Actinomycetes</taxon>
        <taxon>Motilibacterales</taxon>
        <taxon>Motilibacteraceae</taxon>
        <taxon>Motilibacter</taxon>
    </lineage>
</organism>
<sequence length="264" mass="27442">MTAQQRLNQVLELVIQQGNVSIAEICESLGVSTATVRRDLNTLAEQRLVTRTHGGAAALGSGYELPLQYKIARQAEAKKAIAAAVAELVSPGDSVGLNGGTTTTEVARVLARADRLAGSGDAPGVTIVTNALNIAYELSVREHVKIVVTGGVPRRQSYELVGPLVGSSLRDFSLELAVLGVDGITARFGATTVHEGEAEASRQLASVAQRVVVAADSSKLGRTTFARICPLDAVDVLVTDVDVETSVAHDLAAAGVEVIVATPR</sequence>
<keyword evidence="6" id="KW-1185">Reference proteome</keyword>
<dbReference type="InterPro" id="IPR050313">
    <property type="entry name" value="Carb_Metab_HTH_regulators"/>
</dbReference>
<dbReference type="RefSeq" id="WP_130491675.1">
    <property type="nucleotide sequence ID" value="NZ_SGXD01000001.1"/>
</dbReference>
<dbReference type="Gene3D" id="1.10.10.10">
    <property type="entry name" value="Winged helix-like DNA-binding domain superfamily/Winged helix DNA-binding domain"/>
    <property type="match status" value="1"/>
</dbReference>